<dbReference type="EC" id="2.5.1.145" evidence="7"/>
<organism evidence="8 9">
    <name type="scientific">Candidatus Thiodiazotropha endoloripes</name>
    <dbReference type="NCBI Taxonomy" id="1818881"/>
    <lineage>
        <taxon>Bacteria</taxon>
        <taxon>Pseudomonadati</taxon>
        <taxon>Pseudomonadota</taxon>
        <taxon>Gammaproteobacteria</taxon>
        <taxon>Chromatiales</taxon>
        <taxon>Sedimenticolaceae</taxon>
        <taxon>Candidatus Thiodiazotropha</taxon>
    </lineage>
</organism>
<keyword evidence="3 7" id="KW-0808">Transferase</keyword>
<proteinExistence type="inferred from homology"/>
<dbReference type="EMBL" id="LVJZ01000003">
    <property type="protein sequence ID" value="ODB97126.1"/>
    <property type="molecule type" value="Genomic_DNA"/>
</dbReference>
<feature type="transmembrane region" description="Helical" evidence="7">
    <location>
        <begin position="60"/>
        <end position="82"/>
    </location>
</feature>
<evidence type="ECO:0000256" key="3">
    <source>
        <dbReference type="ARBA" id="ARBA00022679"/>
    </source>
</evidence>
<dbReference type="GO" id="GO:0042158">
    <property type="term" value="P:lipoprotein biosynthetic process"/>
    <property type="evidence" value="ECO:0007669"/>
    <property type="project" value="UniProtKB-UniRule"/>
</dbReference>
<comment type="pathway">
    <text evidence="7">Protein modification; lipoprotein biosynthesis (diacylglyceryl transfer).</text>
</comment>
<feature type="transmembrane region" description="Helical" evidence="7">
    <location>
        <begin position="176"/>
        <end position="194"/>
    </location>
</feature>
<comment type="caution">
    <text evidence="8">The sequence shown here is derived from an EMBL/GenBank/DDBJ whole genome shotgun (WGS) entry which is preliminary data.</text>
</comment>
<evidence type="ECO:0000256" key="7">
    <source>
        <dbReference type="HAMAP-Rule" id="MF_01147"/>
    </source>
</evidence>
<dbReference type="InterPro" id="IPR001640">
    <property type="entry name" value="Lgt"/>
</dbReference>
<name>A0A1E2UQS6_9GAMM</name>
<dbReference type="GO" id="GO:0005886">
    <property type="term" value="C:plasma membrane"/>
    <property type="evidence" value="ECO:0007669"/>
    <property type="project" value="UniProtKB-SubCell"/>
</dbReference>
<comment type="similarity">
    <text evidence="1 7">Belongs to the Lgt family.</text>
</comment>
<dbReference type="RefSeq" id="WP_069024443.1">
    <property type="nucleotide sequence ID" value="NZ_LVJZ01000003.1"/>
</dbReference>
<sequence length="272" mass="30871">MEQQALDFIVWNIDPTLIAFAGLEIRWYGALFALAYLLGYQTIVWIYQNDGRDAAHLERLSIYLVIATIAGARLGHCLLYDPAYFLAHPWKIPAFWEGGLASHGGGLGVILALYIHKRQSGETFLWLLDRFAIPTALVGMLIRLGNLFNSEIYGTQTNLPWAFIFERIDQIPRHPAQLYEAIGYGLIFVILMLFYRRMRHKIEDGLIFGMFLVGVFTTRFLVEFVKTKQAAYTTDVWLSTGQVLSLPFVAAGIVLILLALRKRSVKPDQQAD</sequence>
<dbReference type="GO" id="GO:0008961">
    <property type="term" value="F:phosphatidylglycerol-prolipoprotein diacylglyceryl transferase activity"/>
    <property type="evidence" value="ECO:0007669"/>
    <property type="project" value="UniProtKB-UniRule"/>
</dbReference>
<comment type="catalytic activity">
    <reaction evidence="7">
        <text>L-cysteinyl-[prolipoprotein] + a 1,2-diacyl-sn-glycero-3-phospho-(1'-sn-glycerol) = an S-1,2-diacyl-sn-glyceryl-L-cysteinyl-[prolipoprotein] + sn-glycerol 1-phosphate + H(+)</text>
        <dbReference type="Rhea" id="RHEA:56712"/>
        <dbReference type="Rhea" id="RHEA-COMP:14679"/>
        <dbReference type="Rhea" id="RHEA-COMP:14680"/>
        <dbReference type="ChEBI" id="CHEBI:15378"/>
        <dbReference type="ChEBI" id="CHEBI:29950"/>
        <dbReference type="ChEBI" id="CHEBI:57685"/>
        <dbReference type="ChEBI" id="CHEBI:64716"/>
        <dbReference type="ChEBI" id="CHEBI:140658"/>
        <dbReference type="EC" id="2.5.1.145"/>
    </reaction>
</comment>
<protein>
    <recommendedName>
        <fullName evidence="7">Phosphatidylglycerol--prolipoprotein diacylglyceryl transferase</fullName>
        <ecNumber evidence="7">2.5.1.145</ecNumber>
    </recommendedName>
</protein>
<dbReference type="UniPathway" id="UPA00664"/>
<dbReference type="AlphaFoldDB" id="A0A1E2UQS6"/>
<feature type="transmembrane region" description="Helical" evidence="7">
    <location>
        <begin position="27"/>
        <end position="48"/>
    </location>
</feature>
<keyword evidence="2 7" id="KW-1003">Cell membrane</keyword>
<evidence type="ECO:0000313" key="9">
    <source>
        <dbReference type="Proteomes" id="UP000094849"/>
    </source>
</evidence>
<reference evidence="8 9" key="1">
    <citation type="submission" date="2016-03" db="EMBL/GenBank/DDBJ databases">
        <title>Chemosynthetic sulphur-oxidizing symbionts of marine invertebrate animals are capable of nitrogen fixation.</title>
        <authorList>
            <person name="Petersen J.M."/>
            <person name="Kemper A."/>
            <person name="Gruber-Vodicka H."/>
            <person name="Cardini U."/>
            <person name="Geest Mvander."/>
            <person name="Kleiner M."/>
            <person name="Bulgheresi S."/>
            <person name="Fussmann M."/>
            <person name="Herbold C."/>
            <person name="Seah B.K.B."/>
            <person name="Antony C.Paul."/>
            <person name="Liu D."/>
            <person name="Belitz A."/>
            <person name="Weber M."/>
        </authorList>
    </citation>
    <scope>NUCLEOTIDE SEQUENCE [LARGE SCALE GENOMIC DNA]</scope>
    <source>
        <strain evidence="8">G_D</strain>
    </source>
</reference>
<feature type="transmembrane region" description="Helical" evidence="7">
    <location>
        <begin position="94"/>
        <end position="115"/>
    </location>
</feature>
<comment type="function">
    <text evidence="7">Catalyzes the transfer of the diacylglyceryl group from phosphatidylglycerol to the sulfhydryl group of the N-terminal cysteine of a prolipoprotein, the first step in the formation of mature lipoproteins.</text>
</comment>
<feature type="transmembrane region" description="Helical" evidence="7">
    <location>
        <begin position="206"/>
        <end position="222"/>
    </location>
</feature>
<dbReference type="Pfam" id="PF01790">
    <property type="entry name" value="LGT"/>
    <property type="match status" value="1"/>
</dbReference>
<keyword evidence="9" id="KW-1185">Reference proteome</keyword>
<dbReference type="PANTHER" id="PTHR30589:SF0">
    <property type="entry name" value="PHOSPHATIDYLGLYCEROL--PROLIPOPROTEIN DIACYLGLYCERYL TRANSFERASE"/>
    <property type="match status" value="1"/>
</dbReference>
<evidence type="ECO:0000256" key="5">
    <source>
        <dbReference type="ARBA" id="ARBA00022989"/>
    </source>
</evidence>
<accession>A0A1E2UQS6</accession>
<dbReference type="PANTHER" id="PTHR30589">
    <property type="entry name" value="PROLIPOPROTEIN DIACYLGLYCERYL TRANSFERASE"/>
    <property type="match status" value="1"/>
</dbReference>
<dbReference type="NCBIfam" id="TIGR00544">
    <property type="entry name" value="lgt"/>
    <property type="match status" value="1"/>
</dbReference>
<dbReference type="HAMAP" id="MF_01147">
    <property type="entry name" value="Lgt"/>
    <property type="match status" value="1"/>
</dbReference>
<evidence type="ECO:0000256" key="6">
    <source>
        <dbReference type="ARBA" id="ARBA00023136"/>
    </source>
</evidence>
<evidence type="ECO:0000256" key="1">
    <source>
        <dbReference type="ARBA" id="ARBA00007150"/>
    </source>
</evidence>
<dbReference type="STRING" id="1818881.A3196_10345"/>
<keyword evidence="6 7" id="KW-0472">Membrane</keyword>
<keyword evidence="8" id="KW-0449">Lipoprotein</keyword>
<feature type="binding site" evidence="7">
    <location>
        <position position="143"/>
    </location>
    <ligand>
        <name>a 1,2-diacyl-sn-glycero-3-phospho-(1'-sn-glycerol)</name>
        <dbReference type="ChEBI" id="CHEBI:64716"/>
    </ligand>
</feature>
<evidence type="ECO:0000313" key="8">
    <source>
        <dbReference type="EMBL" id="ODB97126.1"/>
    </source>
</evidence>
<dbReference type="Proteomes" id="UP000094849">
    <property type="component" value="Unassembled WGS sequence"/>
</dbReference>
<keyword evidence="5 7" id="KW-1133">Transmembrane helix</keyword>
<keyword evidence="4 7" id="KW-0812">Transmembrane</keyword>
<gene>
    <name evidence="7" type="primary">lgt</name>
    <name evidence="8" type="ORF">A3196_10345</name>
</gene>
<evidence type="ECO:0000256" key="4">
    <source>
        <dbReference type="ARBA" id="ARBA00022692"/>
    </source>
</evidence>
<feature type="transmembrane region" description="Helical" evidence="7">
    <location>
        <begin position="242"/>
        <end position="260"/>
    </location>
</feature>
<feature type="transmembrane region" description="Helical" evidence="7">
    <location>
        <begin position="127"/>
        <end position="145"/>
    </location>
</feature>
<comment type="subcellular location">
    <subcellularLocation>
        <location evidence="7">Cell membrane</location>
        <topology evidence="7">Multi-pass membrane protein</topology>
    </subcellularLocation>
</comment>
<evidence type="ECO:0000256" key="2">
    <source>
        <dbReference type="ARBA" id="ARBA00022475"/>
    </source>
</evidence>